<evidence type="ECO:0008006" key="4">
    <source>
        <dbReference type="Google" id="ProtNLM"/>
    </source>
</evidence>
<dbReference type="SUPFAM" id="SSF51735">
    <property type="entry name" value="NAD(P)-binding Rossmann-fold domains"/>
    <property type="match status" value="1"/>
</dbReference>
<dbReference type="PANTHER" id="PTHR43157">
    <property type="entry name" value="PHOSPHATIDYLINOSITOL-GLYCAN BIOSYNTHESIS CLASS F PROTEIN-RELATED"/>
    <property type="match status" value="1"/>
</dbReference>
<sequence length="343" mass="37746">MKLSFFTFIRGQFAKQPPVVKGDLAGKTVIVLGANTGLGFEASKHFARMNPGRLILACRNQSKGHAALDRLKSATGYGKAELWLIDLADFESVKKFADKFERDGGRLDILVENAALSTSKYEATKDGWEVSLQVSNLSTPLLAFLLLPAMIKTAEQHATVPRLVVVASEVHYWATLEKKILENPDMLKTMASAKYCTEKIMSSRYLLTKLLNIFFVRAFNDRLPSSTPLVINAINPGLCKTELSREEHGIASLFTAIFLNIFAFSAEQGSRQLVYGAVANADNPEALRGQFISACQVTEVSDFVLSHEGVKAQDQLWDELIGILGRVDSKVPAIASQYLSAQR</sequence>
<dbReference type="GO" id="GO:0016491">
    <property type="term" value="F:oxidoreductase activity"/>
    <property type="evidence" value="ECO:0007669"/>
    <property type="project" value="UniProtKB-KW"/>
</dbReference>
<keyword evidence="3" id="KW-1185">Reference proteome</keyword>
<protein>
    <recommendedName>
        <fullName evidence="4">NAD(P)-binding protein</fullName>
    </recommendedName>
</protein>
<reference evidence="2 3" key="1">
    <citation type="journal article" date="2024" name="J Genomics">
        <title>Draft genome sequencing and assembly of Favolaschia claudopus CIRM-BRFM 2984 isolated from oak limbs.</title>
        <authorList>
            <person name="Navarro D."/>
            <person name="Drula E."/>
            <person name="Chaduli D."/>
            <person name="Cazenave R."/>
            <person name="Ahrendt S."/>
            <person name="Wang J."/>
            <person name="Lipzen A."/>
            <person name="Daum C."/>
            <person name="Barry K."/>
            <person name="Grigoriev I.V."/>
            <person name="Favel A."/>
            <person name="Rosso M.N."/>
            <person name="Martin F."/>
        </authorList>
    </citation>
    <scope>NUCLEOTIDE SEQUENCE [LARGE SCALE GENOMIC DNA]</scope>
    <source>
        <strain evidence="2 3">CIRM-BRFM 2984</strain>
    </source>
</reference>
<keyword evidence="1" id="KW-0560">Oxidoreductase</keyword>
<dbReference type="InterPro" id="IPR036291">
    <property type="entry name" value="NAD(P)-bd_dom_sf"/>
</dbReference>
<name>A0AAW0AIM2_9AGAR</name>
<accession>A0AAW0AIM2</accession>
<dbReference type="EMBL" id="JAWWNJ010000062">
    <property type="protein sequence ID" value="KAK7012897.1"/>
    <property type="molecule type" value="Genomic_DNA"/>
</dbReference>
<dbReference type="PANTHER" id="PTHR43157:SF31">
    <property type="entry name" value="PHOSPHATIDYLINOSITOL-GLYCAN BIOSYNTHESIS CLASS F PROTEIN"/>
    <property type="match status" value="1"/>
</dbReference>
<comment type="caution">
    <text evidence="2">The sequence shown here is derived from an EMBL/GenBank/DDBJ whole genome shotgun (WGS) entry which is preliminary data.</text>
</comment>
<dbReference type="AlphaFoldDB" id="A0AAW0AIM2"/>
<evidence type="ECO:0000313" key="3">
    <source>
        <dbReference type="Proteomes" id="UP001362999"/>
    </source>
</evidence>
<dbReference type="PRINTS" id="PR00081">
    <property type="entry name" value="GDHRDH"/>
</dbReference>
<proteinExistence type="predicted"/>
<organism evidence="2 3">
    <name type="scientific">Favolaschia claudopus</name>
    <dbReference type="NCBI Taxonomy" id="2862362"/>
    <lineage>
        <taxon>Eukaryota</taxon>
        <taxon>Fungi</taxon>
        <taxon>Dikarya</taxon>
        <taxon>Basidiomycota</taxon>
        <taxon>Agaricomycotina</taxon>
        <taxon>Agaricomycetes</taxon>
        <taxon>Agaricomycetidae</taxon>
        <taxon>Agaricales</taxon>
        <taxon>Marasmiineae</taxon>
        <taxon>Mycenaceae</taxon>
        <taxon>Favolaschia</taxon>
    </lineage>
</organism>
<dbReference type="InterPro" id="IPR002347">
    <property type="entry name" value="SDR_fam"/>
</dbReference>
<evidence type="ECO:0000256" key="1">
    <source>
        <dbReference type="ARBA" id="ARBA00023002"/>
    </source>
</evidence>
<dbReference type="Gene3D" id="3.40.50.720">
    <property type="entry name" value="NAD(P)-binding Rossmann-like Domain"/>
    <property type="match status" value="1"/>
</dbReference>
<dbReference type="Proteomes" id="UP001362999">
    <property type="component" value="Unassembled WGS sequence"/>
</dbReference>
<gene>
    <name evidence="2" type="ORF">R3P38DRAFT_1532088</name>
</gene>
<dbReference type="Pfam" id="PF00106">
    <property type="entry name" value="adh_short"/>
    <property type="match status" value="1"/>
</dbReference>
<evidence type="ECO:0000313" key="2">
    <source>
        <dbReference type="EMBL" id="KAK7012897.1"/>
    </source>
</evidence>